<keyword evidence="3" id="KW-1185">Reference proteome</keyword>
<dbReference type="Proteomes" id="UP000054099">
    <property type="component" value="Unassembled WGS sequence"/>
</dbReference>
<reference evidence="2 3" key="1">
    <citation type="journal article" date="2014" name="Antonie Van Leeuwenhoek">
        <title>Fictibacillus enclensis sp. nov., isolated from marine sediment.</title>
        <authorList>
            <person name="Dastager S.G."/>
            <person name="Mawlankar R."/>
            <person name="Srinivasan K."/>
            <person name="Tang S.K."/>
            <person name="Lee J.C."/>
            <person name="Ramana V.V."/>
            <person name="Shouche Y.S."/>
        </authorList>
    </citation>
    <scope>NUCLEOTIDE SEQUENCE [LARGE SCALE GENOMIC DNA]</scope>
    <source>
        <strain evidence="2 3">NIO-1003</strain>
    </source>
</reference>
<evidence type="ECO:0000313" key="3">
    <source>
        <dbReference type="Proteomes" id="UP000054099"/>
    </source>
</evidence>
<dbReference type="InterPro" id="IPR002575">
    <property type="entry name" value="Aminoglycoside_PTrfase"/>
</dbReference>
<accession>A0A0V8J842</accession>
<dbReference type="SUPFAM" id="SSF56112">
    <property type="entry name" value="Protein kinase-like (PK-like)"/>
    <property type="match status" value="1"/>
</dbReference>
<gene>
    <name evidence="2" type="ORF">AS030_11655</name>
</gene>
<comment type="caution">
    <text evidence="2">The sequence shown here is derived from an EMBL/GenBank/DDBJ whole genome shotgun (WGS) entry which is preliminary data.</text>
</comment>
<dbReference type="RefSeq" id="WP_061972026.1">
    <property type="nucleotide sequence ID" value="NZ_FMAV01000002.1"/>
</dbReference>
<dbReference type="Gene3D" id="3.90.1200.10">
    <property type="match status" value="1"/>
</dbReference>
<proteinExistence type="predicted"/>
<feature type="domain" description="Aminoglycoside phosphotransferase" evidence="1">
    <location>
        <begin position="60"/>
        <end position="268"/>
    </location>
</feature>
<evidence type="ECO:0000259" key="1">
    <source>
        <dbReference type="Pfam" id="PF01636"/>
    </source>
</evidence>
<dbReference type="AlphaFoldDB" id="A0A0V8J842"/>
<protein>
    <recommendedName>
        <fullName evidence="1">Aminoglycoside phosphotransferase domain-containing protein</fullName>
    </recommendedName>
</protein>
<organism evidence="2 3">
    <name type="scientific">Fictibacillus enclensis</name>
    <dbReference type="NCBI Taxonomy" id="1017270"/>
    <lineage>
        <taxon>Bacteria</taxon>
        <taxon>Bacillati</taxon>
        <taxon>Bacillota</taxon>
        <taxon>Bacilli</taxon>
        <taxon>Bacillales</taxon>
        <taxon>Fictibacillaceae</taxon>
        <taxon>Fictibacillus</taxon>
    </lineage>
</organism>
<name>A0A0V8J842_9BACL</name>
<sequence length="356" mass="42360">MSSKEQIVKQWNQFRWKKKFEFFSDHEIALPEDKIECLKNSREKTSIWKLILTDGINSLPAVLKIFKPPFNENHRVEINMYRRGYTAMAEFMPKMYWIEERVNDDEIWLFTEFIQPLRGQIKITPRHLDLIIPTAAKFHARTFGDRITRYKDSFDSWLPRYDSALANTERSNHIEKTKEYLDLAMKDPGLRGIVEPGYNTIQNVLQKGPIFFPEIMEAGQCLIHGDLHLHNLCCQNGTDEVNWNIQMIDWESAKYAPCSYDMVVLVELLIDFRTDWHKKEEEIRSHCMLLYAQEMQKEGITFQTDILKLLKMTYLQRTLEKRLLNHLKRVLNGEQSILLKRYIEKINSWGKEFGLY</sequence>
<dbReference type="EMBL" id="LNQN01000002">
    <property type="protein sequence ID" value="KSU83230.1"/>
    <property type="molecule type" value="Genomic_DNA"/>
</dbReference>
<dbReference type="Pfam" id="PF01636">
    <property type="entry name" value="APH"/>
    <property type="match status" value="1"/>
</dbReference>
<evidence type="ECO:0000313" key="2">
    <source>
        <dbReference type="EMBL" id="KSU83230.1"/>
    </source>
</evidence>
<dbReference type="InterPro" id="IPR011009">
    <property type="entry name" value="Kinase-like_dom_sf"/>
</dbReference>